<feature type="transmembrane region" description="Helical" evidence="2">
    <location>
        <begin position="97"/>
        <end position="117"/>
    </location>
</feature>
<keyword evidence="2" id="KW-1133">Transmembrane helix</keyword>
<dbReference type="RefSeq" id="WP_073329577.1">
    <property type="nucleotide sequence ID" value="NZ_FQYO01000003.1"/>
</dbReference>
<name>A0A1M6EMT5_9RHOB</name>
<dbReference type="OrthoDB" id="7056535at2"/>
<sequence>MSDYRTRVAHQAPVPDPHRASWSAIFAGTVIGLGIFVVLSLLGLGLGFALIDTTENSPMNGSITATGIWTFASQLIALGVGGYAAGRLAGYRETMGALLHGAAVWGLATLASVWLAVSAAGTAVNAVGSALSSLGSGVASAAQAVIPDDASLPDLSLSDLTLENLPEPVRNALQSAGITPDAFQGELQDAYRSVVSEQEQAQVAEDATDAAQAVVADPADAGEEIQQFLAETFGAGGTIGEEDRAAALDRLQSEFGLSDAEAEQLLTDVSERLQALRDQAAAAIDEARQAAAEAADAASEAAATAALLAGLASLLGLAAAAGGAVAGRRTTPV</sequence>
<feature type="transmembrane region" description="Helical" evidence="2">
    <location>
        <begin position="63"/>
        <end position="85"/>
    </location>
</feature>
<evidence type="ECO:0008006" key="5">
    <source>
        <dbReference type="Google" id="ProtNLM"/>
    </source>
</evidence>
<reference evidence="3 4" key="1">
    <citation type="submission" date="2016-11" db="EMBL/GenBank/DDBJ databases">
        <authorList>
            <person name="Jaros S."/>
            <person name="Januszkiewicz K."/>
            <person name="Wedrychowicz H."/>
        </authorList>
    </citation>
    <scope>NUCLEOTIDE SEQUENCE [LARGE SCALE GENOMIC DNA]</scope>
    <source>
        <strain evidence="3 4">DSM 100565</strain>
    </source>
</reference>
<dbReference type="EMBL" id="FQYO01000003">
    <property type="protein sequence ID" value="SHI86802.1"/>
    <property type="molecule type" value="Genomic_DNA"/>
</dbReference>
<keyword evidence="4" id="KW-1185">Reference proteome</keyword>
<evidence type="ECO:0000313" key="4">
    <source>
        <dbReference type="Proteomes" id="UP000184292"/>
    </source>
</evidence>
<dbReference type="AlphaFoldDB" id="A0A1M6EMT5"/>
<dbReference type="Proteomes" id="UP000184292">
    <property type="component" value="Unassembled WGS sequence"/>
</dbReference>
<evidence type="ECO:0000256" key="2">
    <source>
        <dbReference type="SAM" id="Phobius"/>
    </source>
</evidence>
<feature type="coiled-coil region" evidence="1">
    <location>
        <begin position="259"/>
        <end position="304"/>
    </location>
</feature>
<feature type="transmembrane region" description="Helical" evidence="2">
    <location>
        <begin position="21"/>
        <end position="51"/>
    </location>
</feature>
<organism evidence="3 4">
    <name type="scientific">Wenxinia saemankumensis</name>
    <dbReference type="NCBI Taxonomy" id="1447782"/>
    <lineage>
        <taxon>Bacteria</taxon>
        <taxon>Pseudomonadati</taxon>
        <taxon>Pseudomonadota</taxon>
        <taxon>Alphaproteobacteria</taxon>
        <taxon>Rhodobacterales</taxon>
        <taxon>Roseobacteraceae</taxon>
        <taxon>Wenxinia</taxon>
    </lineage>
</organism>
<keyword evidence="2" id="KW-0812">Transmembrane</keyword>
<evidence type="ECO:0000313" key="3">
    <source>
        <dbReference type="EMBL" id="SHI86802.1"/>
    </source>
</evidence>
<evidence type="ECO:0000256" key="1">
    <source>
        <dbReference type="SAM" id="Coils"/>
    </source>
</evidence>
<keyword evidence="1" id="KW-0175">Coiled coil</keyword>
<gene>
    <name evidence="3" type="ORF">SAMN05444417_2079</name>
</gene>
<dbReference type="STRING" id="1447782.SAMN05444417_2079"/>
<proteinExistence type="predicted"/>
<accession>A0A1M6EMT5</accession>
<keyword evidence="2" id="KW-0472">Membrane</keyword>
<protein>
    <recommendedName>
        <fullName evidence="5">PhnA-like protein</fullName>
    </recommendedName>
</protein>